<keyword evidence="1" id="KW-0614">Plasmid</keyword>
<protein>
    <recommendedName>
        <fullName evidence="2">Lipoprotein</fullName>
    </recommendedName>
</protein>
<dbReference type="RefSeq" id="WP_192963307.1">
    <property type="nucleotide sequence ID" value="NZ_LN713926.1"/>
</dbReference>
<dbReference type="AlphaFoldDB" id="A0A0G4E4L8"/>
<evidence type="ECO:0000313" key="1">
    <source>
        <dbReference type="EMBL" id="CEK42109.1"/>
    </source>
</evidence>
<proteinExistence type="predicted"/>
<gene>
    <name evidence="1" type="ORF">PQBR57_0156</name>
</gene>
<evidence type="ECO:0008006" key="2">
    <source>
        <dbReference type="Google" id="ProtNLM"/>
    </source>
</evidence>
<accession>A0A0G4E4L8</accession>
<reference evidence="1" key="2">
    <citation type="submission" date="2015-06" db="EMBL/GenBank/DDBJ databases">
        <title>Environmentally co-occuring mercury resistance plasmids are genetically and phenotypically diverse and confer variable context-dependent fitness effects.</title>
        <authorList>
            <person name="Hall J.P.J."/>
            <person name="Harrison E."/>
            <person name="Lilley A.K."/>
            <person name="Paterson S."/>
            <person name="Spiers A.J."/>
            <person name="Brockhurst M.A."/>
        </authorList>
    </citation>
    <scope>NUCLEOTIDE SEQUENCE [LARGE SCALE GENOMIC DNA]</scope>
    <source>
        <strain evidence="1">SBW25</strain>
        <plasmid evidence="1">pQBR57</plasmid>
    </source>
</reference>
<organism evidence="1">
    <name type="scientific">Pseudomonas fluorescens (strain SBW25)</name>
    <dbReference type="NCBI Taxonomy" id="216595"/>
    <lineage>
        <taxon>Bacteria</taxon>
        <taxon>Pseudomonadati</taxon>
        <taxon>Pseudomonadota</taxon>
        <taxon>Gammaproteobacteria</taxon>
        <taxon>Pseudomonadales</taxon>
        <taxon>Pseudomonadaceae</taxon>
        <taxon>Pseudomonas</taxon>
    </lineage>
</organism>
<sequence>MSFKKATIAALIGVSLLTSGCVTHLSPGQEREMSAYVAKGLAQTEKSVALAAVLGILPVAGYAYTGHPVAATFSVLTWPFLGPLWMPADAAYAAQERNYWATKDYAEREKRKSLEVIDKKLQDKSINYEQHIREQREIEAKYSPY</sequence>
<dbReference type="PROSITE" id="PS51257">
    <property type="entry name" value="PROKAR_LIPOPROTEIN"/>
    <property type="match status" value="1"/>
</dbReference>
<geneLocation type="plasmid" evidence="1">
    <name>pQBR57</name>
</geneLocation>
<reference evidence="1" key="1">
    <citation type="submission" date="2014-12" db="EMBL/GenBank/DDBJ databases">
        <authorList>
            <person name="Hall J."/>
        </authorList>
    </citation>
    <scope>NUCLEOTIDE SEQUENCE [LARGE SCALE GENOMIC DNA]</scope>
    <source>
        <strain evidence="1">SBW25</strain>
        <plasmid evidence="1">pQBR57</plasmid>
    </source>
</reference>
<name>A0A0G4E4L8_PSEFS</name>
<dbReference type="EMBL" id="LN713926">
    <property type="protein sequence ID" value="CEK42109.1"/>
    <property type="molecule type" value="Genomic_DNA"/>
</dbReference>